<feature type="transmembrane region" description="Helical" evidence="1">
    <location>
        <begin position="6"/>
        <end position="27"/>
    </location>
</feature>
<accession>A0A1G2B543</accession>
<evidence type="ECO:0000313" key="3">
    <source>
        <dbReference type="Proteomes" id="UP000179164"/>
    </source>
</evidence>
<proteinExistence type="predicted"/>
<dbReference type="AlphaFoldDB" id="A0A1G2B543"/>
<sequence length="89" mass="9950">MNLQPYFIIYLIVAGIIVIFVVAHARLRYDKRGVMMQAVQALLTYAIGTYGLAGGINSVPKLIVVIVLYAALAFFLERAKKRYVKSKSK</sequence>
<gene>
    <name evidence="2" type="ORF">A2898_03110</name>
</gene>
<feature type="transmembrane region" description="Helical" evidence="1">
    <location>
        <begin position="34"/>
        <end position="53"/>
    </location>
</feature>
<name>A0A1G2B543_9BACT</name>
<reference evidence="2 3" key="1">
    <citation type="journal article" date="2016" name="Nat. Commun.">
        <title>Thousands of microbial genomes shed light on interconnected biogeochemical processes in an aquifer system.</title>
        <authorList>
            <person name="Anantharaman K."/>
            <person name="Brown C.T."/>
            <person name="Hug L.A."/>
            <person name="Sharon I."/>
            <person name="Castelle C.J."/>
            <person name="Probst A.J."/>
            <person name="Thomas B.C."/>
            <person name="Singh A."/>
            <person name="Wilkins M.J."/>
            <person name="Karaoz U."/>
            <person name="Brodie E.L."/>
            <person name="Williams K.H."/>
            <person name="Hubbard S.S."/>
            <person name="Banfield J.F."/>
        </authorList>
    </citation>
    <scope>NUCLEOTIDE SEQUENCE [LARGE SCALE GENOMIC DNA]</scope>
</reference>
<keyword evidence="1" id="KW-0812">Transmembrane</keyword>
<dbReference type="STRING" id="1798543.A2898_03110"/>
<comment type="caution">
    <text evidence="2">The sequence shown here is derived from an EMBL/GenBank/DDBJ whole genome shotgun (WGS) entry which is preliminary data.</text>
</comment>
<organism evidence="2 3">
    <name type="scientific">Candidatus Kerfeldbacteria bacterium RIFCSPLOWO2_01_FULL_48_11</name>
    <dbReference type="NCBI Taxonomy" id="1798543"/>
    <lineage>
        <taxon>Bacteria</taxon>
        <taxon>Candidatus Kerfeldiibacteriota</taxon>
    </lineage>
</organism>
<dbReference type="Proteomes" id="UP000179164">
    <property type="component" value="Unassembled WGS sequence"/>
</dbReference>
<protein>
    <submittedName>
        <fullName evidence="2">Uncharacterized protein</fullName>
    </submittedName>
</protein>
<keyword evidence="1" id="KW-1133">Transmembrane helix</keyword>
<dbReference type="EMBL" id="MHKE01000009">
    <property type="protein sequence ID" value="OGY84292.1"/>
    <property type="molecule type" value="Genomic_DNA"/>
</dbReference>
<evidence type="ECO:0000256" key="1">
    <source>
        <dbReference type="SAM" id="Phobius"/>
    </source>
</evidence>
<evidence type="ECO:0000313" key="2">
    <source>
        <dbReference type="EMBL" id="OGY84292.1"/>
    </source>
</evidence>
<keyword evidence="1" id="KW-0472">Membrane</keyword>